<feature type="repeat" description="NHL" evidence="2">
    <location>
        <begin position="221"/>
        <end position="264"/>
    </location>
</feature>
<dbReference type="Pfam" id="PF01436">
    <property type="entry name" value="NHL"/>
    <property type="match status" value="1"/>
</dbReference>
<evidence type="ECO:0000256" key="1">
    <source>
        <dbReference type="ARBA" id="ARBA00022737"/>
    </source>
</evidence>
<dbReference type="AlphaFoldDB" id="A0A956NFH6"/>
<organism evidence="3 4">
    <name type="scientific">Eiseniibacteriota bacterium</name>
    <dbReference type="NCBI Taxonomy" id="2212470"/>
    <lineage>
        <taxon>Bacteria</taxon>
        <taxon>Candidatus Eiseniibacteriota</taxon>
    </lineage>
</organism>
<evidence type="ECO:0000313" key="3">
    <source>
        <dbReference type="EMBL" id="MCA9756480.1"/>
    </source>
</evidence>
<name>A0A956NFH6_UNCEI</name>
<dbReference type="PANTHER" id="PTHR24104">
    <property type="entry name" value="E3 UBIQUITIN-PROTEIN LIGASE NHLRC1-RELATED"/>
    <property type="match status" value="1"/>
</dbReference>
<evidence type="ECO:0000313" key="4">
    <source>
        <dbReference type="Proteomes" id="UP000739538"/>
    </source>
</evidence>
<keyword evidence="1" id="KW-0677">Repeat</keyword>
<accession>A0A956NFH6</accession>
<dbReference type="SUPFAM" id="SSF101898">
    <property type="entry name" value="NHL repeat"/>
    <property type="match status" value="1"/>
</dbReference>
<dbReference type="PROSITE" id="PS51125">
    <property type="entry name" value="NHL"/>
    <property type="match status" value="2"/>
</dbReference>
<dbReference type="Proteomes" id="UP000739538">
    <property type="component" value="Unassembled WGS sequence"/>
</dbReference>
<dbReference type="CDD" id="cd05819">
    <property type="entry name" value="NHL"/>
    <property type="match status" value="1"/>
</dbReference>
<dbReference type="GO" id="GO:0061630">
    <property type="term" value="F:ubiquitin protein ligase activity"/>
    <property type="evidence" value="ECO:0007669"/>
    <property type="project" value="TreeGrafter"/>
</dbReference>
<dbReference type="InterPro" id="IPR011042">
    <property type="entry name" value="6-blade_b-propeller_TolB-like"/>
</dbReference>
<proteinExistence type="predicted"/>
<dbReference type="PANTHER" id="PTHR24104:SF54">
    <property type="entry name" value="E3 UBIQUITIN-PROTEIN LIGASE TRIM32-LIKE"/>
    <property type="match status" value="1"/>
</dbReference>
<evidence type="ECO:0000256" key="2">
    <source>
        <dbReference type="PROSITE-ProRule" id="PRU00504"/>
    </source>
</evidence>
<dbReference type="EMBL" id="JAGQHS010000054">
    <property type="protein sequence ID" value="MCA9756480.1"/>
    <property type="molecule type" value="Genomic_DNA"/>
</dbReference>
<dbReference type="InterPro" id="IPR050952">
    <property type="entry name" value="TRIM-NHL_E3_ligases"/>
</dbReference>
<feature type="repeat" description="NHL" evidence="2">
    <location>
        <begin position="268"/>
        <end position="311"/>
    </location>
</feature>
<dbReference type="Gene3D" id="2.120.10.30">
    <property type="entry name" value="TolB, C-terminal domain"/>
    <property type="match status" value="3"/>
</dbReference>
<comment type="caution">
    <text evidence="3">The sequence shown here is derived from an EMBL/GenBank/DDBJ whole genome shotgun (WGS) entry which is preliminary data.</text>
</comment>
<dbReference type="GO" id="GO:0043161">
    <property type="term" value="P:proteasome-mediated ubiquitin-dependent protein catabolic process"/>
    <property type="evidence" value="ECO:0007669"/>
    <property type="project" value="TreeGrafter"/>
</dbReference>
<dbReference type="InterPro" id="IPR001258">
    <property type="entry name" value="NHL_repeat"/>
</dbReference>
<gene>
    <name evidence="3" type="ORF">KDA27_11815</name>
</gene>
<reference evidence="3" key="2">
    <citation type="journal article" date="2021" name="Microbiome">
        <title>Successional dynamics and alternative stable states in a saline activated sludge microbial community over 9 years.</title>
        <authorList>
            <person name="Wang Y."/>
            <person name="Ye J."/>
            <person name="Ju F."/>
            <person name="Liu L."/>
            <person name="Boyd J.A."/>
            <person name="Deng Y."/>
            <person name="Parks D.H."/>
            <person name="Jiang X."/>
            <person name="Yin X."/>
            <person name="Woodcroft B.J."/>
            <person name="Tyson G.W."/>
            <person name="Hugenholtz P."/>
            <person name="Polz M.F."/>
            <person name="Zhang T."/>
        </authorList>
    </citation>
    <scope>NUCLEOTIDE SEQUENCE</scope>
    <source>
        <strain evidence="3">HKST-UBA02</strain>
    </source>
</reference>
<protein>
    <submittedName>
        <fullName evidence="3">NHL repeat-containing protein</fullName>
    </submittedName>
</protein>
<reference evidence="3" key="1">
    <citation type="submission" date="2020-04" db="EMBL/GenBank/DDBJ databases">
        <authorList>
            <person name="Zhang T."/>
        </authorList>
    </citation>
    <scope>NUCLEOTIDE SEQUENCE</scope>
    <source>
        <strain evidence="3">HKST-UBA02</strain>
    </source>
</reference>
<sequence length="322" mass="34960">MSHRGHGHPKRGRTWEHIVPVLCLLVAPSVASSRPVLQFESGLANGSPLVRPNAVCLSSDAQTLCVTDEASQSIDLFDMHGFHQFRTDESSGISWPSDGTIDREGRFVFVEMSGLANRSIHRLSFLGEPDSYQAEQVDEAWRPVHLLISADGNYVTTDGRGVVAKHDAESGALLWSLPLYDDDFERADQIGRPAEAADGTIYVPLTGARQIAALSSDGKLLEQFGIPGSKVGELAFPVGVAVLGNGEILVLDRMRHCILVYSEDHTFLGESGHFGRGPGEFYHPVSIAASTDGEVYVAQGFEGRVQRFRLVDSELSRKDSGS</sequence>
<dbReference type="GO" id="GO:0000209">
    <property type="term" value="P:protein polyubiquitination"/>
    <property type="evidence" value="ECO:0007669"/>
    <property type="project" value="TreeGrafter"/>
</dbReference>